<dbReference type="EMBL" id="LDPG01000007">
    <property type="protein sequence ID" value="KLV18464.1"/>
    <property type="molecule type" value="Genomic_DNA"/>
</dbReference>
<accession>A0A0J1HXR0</accession>
<proteinExistence type="predicted"/>
<dbReference type="AlphaFoldDB" id="A0A0J1HXR0"/>
<comment type="caution">
    <text evidence="1">The sequence shown here is derived from an EMBL/GenBank/DDBJ whole genome shotgun (WGS) entry which is preliminary data.</text>
</comment>
<gene>
    <name evidence="1" type="ORF">ABW01_13230</name>
</gene>
<dbReference type="RefSeq" id="WP_044784732.1">
    <property type="nucleotide sequence ID" value="NZ_JBCNIA010000036.1"/>
</dbReference>
<evidence type="ECO:0000313" key="1">
    <source>
        <dbReference type="EMBL" id="KLV18464.1"/>
    </source>
</evidence>
<dbReference type="Proteomes" id="UP000035904">
    <property type="component" value="Unassembled WGS sequence"/>
</dbReference>
<sequence length="132" mass="15735">MKLEVEQISLFESEVSLRESAIGKKFDLEKANIQYVNSKVRYVELKVLIPAKSKTIQEVHKVKKTTTYDAKYELFNDYVEAIWLYNHARDKSFNWEQAERLSEKARNEQSEVNIRLYLHENYLVPENVTQYL</sequence>
<name>A0A0J1HXR0_BACAN</name>
<protein>
    <submittedName>
        <fullName evidence="1">Uncharacterized protein</fullName>
    </submittedName>
</protein>
<organism evidence="1 2">
    <name type="scientific">Bacillus anthracis</name>
    <name type="common">anthrax bacterium</name>
    <dbReference type="NCBI Taxonomy" id="1392"/>
    <lineage>
        <taxon>Bacteria</taxon>
        <taxon>Bacillati</taxon>
        <taxon>Bacillota</taxon>
        <taxon>Bacilli</taxon>
        <taxon>Bacillales</taxon>
        <taxon>Bacillaceae</taxon>
        <taxon>Bacillus</taxon>
        <taxon>Bacillus cereus group</taxon>
    </lineage>
</organism>
<evidence type="ECO:0000313" key="2">
    <source>
        <dbReference type="Proteomes" id="UP000035904"/>
    </source>
</evidence>
<dbReference type="PATRIC" id="fig|1392.242.peg.5672"/>
<reference evidence="1 2" key="1">
    <citation type="submission" date="2015-05" db="EMBL/GenBank/DDBJ databases">
        <title>Whole genome sequence and identification of bacterial endophytes from Costus igneus.</title>
        <authorList>
            <person name="Lee Y.P."/>
            <person name="Gan H.M."/>
            <person name="Eng W."/>
            <person name="Wheatley M.S."/>
            <person name="Caraballo A."/>
            <person name="Polter S."/>
            <person name="Savka M.A."/>
            <person name="Hudson A.O."/>
        </authorList>
    </citation>
    <scope>NUCLEOTIDE SEQUENCE [LARGE SCALE GENOMIC DNA]</scope>
    <source>
        <strain evidence="1 2">RIT375</strain>
    </source>
</reference>